<evidence type="ECO:0000313" key="1">
    <source>
        <dbReference type="EMBL" id="EEZ60717.1"/>
    </source>
</evidence>
<dbReference type="HOGENOM" id="CLU_2384582_0_0_11"/>
<keyword evidence="2" id="KW-1185">Reference proteome</keyword>
<gene>
    <name evidence="1" type="ORF">HMPREF0762_01522</name>
</gene>
<dbReference type="AlphaFoldDB" id="D0WI50"/>
<accession>D0WI50</accession>
<name>D0WI50_SLAES</name>
<organism evidence="1 2">
    <name type="scientific">Slackia exigua (strain ATCC 700122 / DSM 15923 / CIP 105133 / JCM 11022 / KCTC 5966 / S-7)</name>
    <dbReference type="NCBI Taxonomy" id="649764"/>
    <lineage>
        <taxon>Bacteria</taxon>
        <taxon>Bacillati</taxon>
        <taxon>Actinomycetota</taxon>
        <taxon>Coriobacteriia</taxon>
        <taxon>Eggerthellales</taxon>
        <taxon>Eggerthellaceae</taxon>
        <taxon>Slackia</taxon>
    </lineage>
</organism>
<proteinExistence type="predicted"/>
<dbReference type="Proteomes" id="UP000006001">
    <property type="component" value="Unassembled WGS sequence"/>
</dbReference>
<protein>
    <submittedName>
        <fullName evidence="1">Uncharacterized protein</fullName>
    </submittedName>
</protein>
<reference evidence="1" key="1">
    <citation type="submission" date="2009-10" db="EMBL/GenBank/DDBJ databases">
        <authorList>
            <person name="Weinstock G."/>
            <person name="Sodergren E."/>
            <person name="Clifton S."/>
            <person name="Fulton L."/>
            <person name="Fulton B."/>
            <person name="Courtney L."/>
            <person name="Fronick C."/>
            <person name="Harrison M."/>
            <person name="Strong C."/>
            <person name="Farmer C."/>
            <person name="Delahaunty K."/>
            <person name="Markovic C."/>
            <person name="Hall O."/>
            <person name="Minx P."/>
            <person name="Tomlinson C."/>
            <person name="Mitreva M."/>
            <person name="Nelson J."/>
            <person name="Hou S."/>
            <person name="Wollam A."/>
            <person name="Pepin K.H."/>
            <person name="Johnson M."/>
            <person name="Bhonagiri V."/>
            <person name="Nash W.E."/>
            <person name="Warren W."/>
            <person name="Chinwalla A."/>
            <person name="Mardis E.R."/>
            <person name="Wilson R.K."/>
        </authorList>
    </citation>
    <scope>NUCLEOTIDE SEQUENCE [LARGE SCALE GENOMIC DNA]</scope>
    <source>
        <strain evidence="1">ATCC 700122</strain>
    </source>
</reference>
<comment type="caution">
    <text evidence="1">The sequence shown here is derived from an EMBL/GenBank/DDBJ whole genome shotgun (WGS) entry which is preliminary data.</text>
</comment>
<evidence type="ECO:0000313" key="2">
    <source>
        <dbReference type="Proteomes" id="UP000006001"/>
    </source>
</evidence>
<dbReference type="STRING" id="649764.HMPREF0762_01522"/>
<dbReference type="EMBL" id="ACUX02000016">
    <property type="protein sequence ID" value="EEZ60717.1"/>
    <property type="molecule type" value="Genomic_DNA"/>
</dbReference>
<sequence>MRARRDAAHVVSAAFARHDVPFGLQLAIGAFDGYHAHAEVGRQASFRRKTIVRQQIPGKDVIADMAVETFVQTQVPAIRKIVDAHGFPFLVISK</sequence>